<dbReference type="PANTHER" id="PTHR21198">
    <property type="entry name" value="GLUTAMATE RACEMASE"/>
    <property type="match status" value="1"/>
</dbReference>
<reference evidence="9" key="1">
    <citation type="journal article" date="2014" name="Sci. Data">
        <title>Genomes of diverse isolates of the marine cyanobacterium Prochlorococcus.</title>
        <authorList>
            <person name="Biller S."/>
            <person name="Berube P."/>
            <person name="Thompson J."/>
            <person name="Kelly L."/>
            <person name="Roggensack S."/>
            <person name="Awad L."/>
            <person name="Roache-Johnson K."/>
            <person name="Ding H."/>
            <person name="Giovannoni S.J."/>
            <person name="Moore L.R."/>
            <person name="Chisholm S.W."/>
        </authorList>
    </citation>
    <scope>NUCLEOTIDE SEQUENCE [LARGE SCALE GENOMIC DNA]</scope>
    <source>
        <strain evidence="9">PAC1</strain>
    </source>
</reference>
<evidence type="ECO:0000256" key="7">
    <source>
        <dbReference type="HAMAP-Rule" id="MF_00258"/>
    </source>
</evidence>
<comment type="function">
    <text evidence="7">Provides the (R)-glutamate required for cell wall biosynthesis.</text>
</comment>
<comment type="catalytic activity">
    <reaction evidence="1 7">
        <text>L-glutamate = D-glutamate</text>
        <dbReference type="Rhea" id="RHEA:12813"/>
        <dbReference type="ChEBI" id="CHEBI:29985"/>
        <dbReference type="ChEBI" id="CHEBI:29986"/>
        <dbReference type="EC" id="5.1.1.3"/>
    </reaction>
</comment>
<dbReference type="NCBIfam" id="TIGR00067">
    <property type="entry name" value="glut_race"/>
    <property type="match status" value="1"/>
</dbReference>
<dbReference type="SUPFAM" id="SSF53681">
    <property type="entry name" value="Aspartate/glutamate racemase"/>
    <property type="match status" value="2"/>
</dbReference>
<keyword evidence="3 7" id="KW-0133">Cell shape</keyword>
<dbReference type="InterPro" id="IPR015942">
    <property type="entry name" value="Asp/Glu/hydantoin_racemase"/>
</dbReference>
<dbReference type="HAMAP" id="MF_00258">
    <property type="entry name" value="Glu_racemase"/>
    <property type="match status" value="1"/>
</dbReference>
<dbReference type="GO" id="GO:0008360">
    <property type="term" value="P:regulation of cell shape"/>
    <property type="evidence" value="ECO:0007669"/>
    <property type="project" value="UniProtKB-KW"/>
</dbReference>
<feature type="active site" description="Proton donor/acceptor" evidence="7">
    <location>
        <position position="70"/>
    </location>
</feature>
<dbReference type="RefSeq" id="WP_036907067.1">
    <property type="nucleotide sequence ID" value="NZ_CP138967.1"/>
</dbReference>
<evidence type="ECO:0000256" key="5">
    <source>
        <dbReference type="ARBA" id="ARBA00023235"/>
    </source>
</evidence>
<dbReference type="InterPro" id="IPR004391">
    <property type="entry name" value="Glu_race"/>
</dbReference>
<evidence type="ECO:0000256" key="2">
    <source>
        <dbReference type="ARBA" id="ARBA00013090"/>
    </source>
</evidence>
<name>A0A0A2BZD9_PROMR</name>
<comment type="caution">
    <text evidence="7">Lacks conserved residue(s) required for the propagation of feature annotation.</text>
</comment>
<proteinExistence type="inferred from homology"/>
<evidence type="ECO:0000313" key="9">
    <source>
        <dbReference type="Proteomes" id="UP000030392"/>
    </source>
</evidence>
<gene>
    <name evidence="7" type="primary">murI</name>
    <name evidence="8" type="ORF">EV03_1839</name>
</gene>
<dbReference type="GO" id="GO:0008881">
    <property type="term" value="F:glutamate racemase activity"/>
    <property type="evidence" value="ECO:0007669"/>
    <property type="project" value="UniProtKB-UniRule"/>
</dbReference>
<dbReference type="GO" id="GO:0071555">
    <property type="term" value="P:cell wall organization"/>
    <property type="evidence" value="ECO:0007669"/>
    <property type="project" value="UniProtKB-KW"/>
</dbReference>
<evidence type="ECO:0000256" key="4">
    <source>
        <dbReference type="ARBA" id="ARBA00022984"/>
    </source>
</evidence>
<comment type="pathway">
    <text evidence="7">Cell wall biogenesis; peptidoglycan biosynthesis.</text>
</comment>
<dbReference type="PANTHER" id="PTHR21198:SF2">
    <property type="entry name" value="GLUTAMATE RACEMASE"/>
    <property type="match status" value="1"/>
</dbReference>
<protein>
    <recommendedName>
        <fullName evidence="2 7">Glutamate racemase</fullName>
        <ecNumber evidence="2 7">5.1.1.3</ecNumber>
    </recommendedName>
</protein>
<dbReference type="UniPathway" id="UPA00219"/>
<dbReference type="Pfam" id="PF01177">
    <property type="entry name" value="Asp_Glu_race"/>
    <property type="match status" value="1"/>
</dbReference>
<feature type="binding site" evidence="7">
    <location>
        <begin position="7"/>
        <end position="8"/>
    </location>
    <ligand>
        <name>substrate</name>
    </ligand>
</feature>
<dbReference type="GO" id="GO:0009252">
    <property type="term" value="P:peptidoglycan biosynthetic process"/>
    <property type="evidence" value="ECO:0007669"/>
    <property type="project" value="UniProtKB-UniRule"/>
</dbReference>
<feature type="binding site" evidence="7">
    <location>
        <begin position="39"/>
        <end position="40"/>
    </location>
    <ligand>
        <name>substrate</name>
    </ligand>
</feature>
<evidence type="ECO:0000313" key="8">
    <source>
        <dbReference type="EMBL" id="KGG19456.1"/>
    </source>
</evidence>
<dbReference type="Gene3D" id="3.40.50.1860">
    <property type="match status" value="2"/>
</dbReference>
<keyword evidence="4 7" id="KW-0573">Peptidoglycan synthesis</keyword>
<feature type="active site" description="Proton donor/acceptor" evidence="7">
    <location>
        <position position="177"/>
    </location>
</feature>
<sequence length="265" mass="29541">MRIGLFDSGIGGFTVLKKVIELCPNNSFIYLADTARLPYGVKTTNEIKKIAEEISSWFSYQNIDAFLVACNTTNAIALDVIKNNLDIPVFDLIGSAASNIQEPRVGVLATPSTVKTKAYTNAILEFKPKTFVIEQPCPAFVPMIEMDNINSDDITDVATGYLQPLLKQKIHSLILGCSHYPLITPSLRKVLPSSVKLIDPAEALSFKLKFFIDSKTSNYSKNKNFVDLKFYVTSNLKNFPNKAKHWLNVFPEVNLVSLQKKGWVS</sequence>
<organism evidence="8 9">
    <name type="scientific">Prochlorococcus marinus str. PAC1</name>
    <dbReference type="NCBI Taxonomy" id="59924"/>
    <lineage>
        <taxon>Bacteria</taxon>
        <taxon>Bacillati</taxon>
        <taxon>Cyanobacteriota</taxon>
        <taxon>Cyanophyceae</taxon>
        <taxon>Synechococcales</taxon>
        <taxon>Prochlorococcaceae</taxon>
        <taxon>Prochlorococcus</taxon>
    </lineage>
</organism>
<keyword evidence="6 7" id="KW-0961">Cell wall biogenesis/degradation</keyword>
<comment type="caution">
    <text evidence="8">The sequence shown here is derived from an EMBL/GenBank/DDBJ whole genome shotgun (WGS) entry which is preliminary data.</text>
</comment>
<dbReference type="Proteomes" id="UP000030392">
    <property type="component" value="Unassembled WGS sequence"/>
</dbReference>
<keyword evidence="5 7" id="KW-0413">Isomerase</keyword>
<evidence type="ECO:0000256" key="1">
    <source>
        <dbReference type="ARBA" id="ARBA00001602"/>
    </source>
</evidence>
<feature type="binding site" evidence="7">
    <location>
        <begin position="71"/>
        <end position="72"/>
    </location>
    <ligand>
        <name>substrate</name>
    </ligand>
</feature>
<dbReference type="EMBL" id="JNAX01000015">
    <property type="protein sequence ID" value="KGG19456.1"/>
    <property type="molecule type" value="Genomic_DNA"/>
</dbReference>
<dbReference type="AlphaFoldDB" id="A0A0A2BZD9"/>
<dbReference type="FunFam" id="3.40.50.1860:FF:000001">
    <property type="entry name" value="Glutamate racemase"/>
    <property type="match status" value="1"/>
</dbReference>
<dbReference type="EC" id="5.1.1.3" evidence="2 7"/>
<evidence type="ECO:0000256" key="3">
    <source>
        <dbReference type="ARBA" id="ARBA00022960"/>
    </source>
</evidence>
<comment type="similarity">
    <text evidence="7">Belongs to the aspartate/glutamate racemases family.</text>
</comment>
<dbReference type="InterPro" id="IPR001920">
    <property type="entry name" value="Asp/Glu_race"/>
</dbReference>
<accession>A0A0A2BZD9</accession>
<evidence type="ECO:0000256" key="6">
    <source>
        <dbReference type="ARBA" id="ARBA00023316"/>
    </source>
</evidence>